<feature type="domain" description="SusD-like N-terminal" evidence="7">
    <location>
        <begin position="41"/>
        <end position="234"/>
    </location>
</feature>
<evidence type="ECO:0000259" key="6">
    <source>
        <dbReference type="Pfam" id="PF07980"/>
    </source>
</evidence>
<evidence type="ECO:0000256" key="1">
    <source>
        <dbReference type="ARBA" id="ARBA00004442"/>
    </source>
</evidence>
<dbReference type="STRING" id="694427.Palpr_2339"/>
<dbReference type="Pfam" id="PF14322">
    <property type="entry name" value="SusD-like_3"/>
    <property type="match status" value="1"/>
</dbReference>
<dbReference type="OrthoDB" id="1100079at2"/>
<protein>
    <submittedName>
        <fullName evidence="8">RagB/SusD domain protein</fullName>
    </submittedName>
</protein>
<keyword evidence="4" id="KW-0472">Membrane</keyword>
<organism evidence="8 9">
    <name type="scientific">Paludibacter propionicigenes (strain DSM 17365 / JCM 13257 / WB4)</name>
    <dbReference type="NCBI Taxonomy" id="694427"/>
    <lineage>
        <taxon>Bacteria</taxon>
        <taxon>Pseudomonadati</taxon>
        <taxon>Bacteroidota</taxon>
        <taxon>Bacteroidia</taxon>
        <taxon>Bacteroidales</taxon>
        <taxon>Paludibacteraceae</taxon>
        <taxon>Paludibacter</taxon>
    </lineage>
</organism>
<evidence type="ECO:0000256" key="2">
    <source>
        <dbReference type="ARBA" id="ARBA00006275"/>
    </source>
</evidence>
<evidence type="ECO:0000256" key="5">
    <source>
        <dbReference type="ARBA" id="ARBA00023237"/>
    </source>
</evidence>
<dbReference type="CDD" id="cd08977">
    <property type="entry name" value="SusD"/>
    <property type="match status" value="1"/>
</dbReference>
<dbReference type="HOGENOM" id="CLU_015553_3_2_10"/>
<evidence type="ECO:0000259" key="7">
    <source>
        <dbReference type="Pfam" id="PF14322"/>
    </source>
</evidence>
<dbReference type="GO" id="GO:0009279">
    <property type="term" value="C:cell outer membrane"/>
    <property type="evidence" value="ECO:0007669"/>
    <property type="project" value="UniProtKB-SubCell"/>
</dbReference>
<reference key="1">
    <citation type="submission" date="2010-11" db="EMBL/GenBank/DDBJ databases">
        <title>The complete genome of Paludibacter propionicigenes DSM 17365.</title>
        <authorList>
            <consortium name="US DOE Joint Genome Institute (JGI-PGF)"/>
            <person name="Lucas S."/>
            <person name="Copeland A."/>
            <person name="Lapidus A."/>
            <person name="Bruce D."/>
            <person name="Goodwin L."/>
            <person name="Pitluck S."/>
            <person name="Kyrpides N."/>
            <person name="Mavromatis K."/>
            <person name="Ivanova N."/>
            <person name="Munk A.C."/>
            <person name="Brettin T."/>
            <person name="Detter J.C."/>
            <person name="Han C."/>
            <person name="Tapia R."/>
            <person name="Land M."/>
            <person name="Hauser L."/>
            <person name="Markowitz V."/>
            <person name="Cheng J.-F."/>
            <person name="Hugenholtz P."/>
            <person name="Woyke T."/>
            <person name="Wu D."/>
            <person name="Gronow S."/>
            <person name="Wellnitz S."/>
            <person name="Brambilla E."/>
            <person name="Klenk H.-P."/>
            <person name="Eisen J.A."/>
        </authorList>
    </citation>
    <scope>NUCLEOTIDE SEQUENCE</scope>
    <source>
        <strain>WB4</strain>
    </source>
</reference>
<dbReference type="Proteomes" id="UP000008718">
    <property type="component" value="Chromosome"/>
</dbReference>
<evidence type="ECO:0000313" key="9">
    <source>
        <dbReference type="Proteomes" id="UP000008718"/>
    </source>
</evidence>
<dbReference type="Gene3D" id="1.25.40.390">
    <property type="match status" value="1"/>
</dbReference>
<evidence type="ECO:0000256" key="4">
    <source>
        <dbReference type="ARBA" id="ARBA00023136"/>
    </source>
</evidence>
<comment type="subcellular location">
    <subcellularLocation>
        <location evidence="1">Cell outer membrane</location>
    </subcellularLocation>
</comment>
<dbReference type="eggNOG" id="COG2956">
    <property type="taxonomic scope" value="Bacteria"/>
</dbReference>
<dbReference type="InterPro" id="IPR011990">
    <property type="entry name" value="TPR-like_helical_dom_sf"/>
</dbReference>
<evidence type="ECO:0000256" key="3">
    <source>
        <dbReference type="ARBA" id="ARBA00022729"/>
    </source>
</evidence>
<dbReference type="Pfam" id="PF07980">
    <property type="entry name" value="SusD_RagB"/>
    <property type="match status" value="1"/>
</dbReference>
<reference evidence="8 9" key="2">
    <citation type="journal article" date="2011" name="Stand. Genomic Sci.">
        <title>Complete genome sequence of Paludibacter propionicigenes type strain (WB4).</title>
        <authorList>
            <person name="Gronow S."/>
            <person name="Munk C."/>
            <person name="Lapidus A."/>
            <person name="Nolan M."/>
            <person name="Lucas S."/>
            <person name="Hammon N."/>
            <person name="Deshpande S."/>
            <person name="Cheng J.F."/>
            <person name="Tapia R."/>
            <person name="Han C."/>
            <person name="Goodwin L."/>
            <person name="Pitluck S."/>
            <person name="Liolios K."/>
            <person name="Ivanova N."/>
            <person name="Mavromatis K."/>
            <person name="Mikhailova N."/>
            <person name="Pati A."/>
            <person name="Chen A."/>
            <person name="Palaniappan K."/>
            <person name="Land M."/>
            <person name="Hauser L."/>
            <person name="Chang Y.J."/>
            <person name="Jeffries C.D."/>
            <person name="Brambilla E."/>
            <person name="Rohde M."/>
            <person name="Goker M."/>
            <person name="Detter J.C."/>
            <person name="Woyke T."/>
            <person name="Bristow J."/>
            <person name="Eisen J.A."/>
            <person name="Markowitz V."/>
            <person name="Hugenholtz P."/>
            <person name="Kyrpides N.C."/>
            <person name="Klenk H.P."/>
        </authorList>
    </citation>
    <scope>NUCLEOTIDE SEQUENCE [LARGE SCALE GENOMIC DNA]</scope>
    <source>
        <strain evidence="9">DSM 17365 / JCM 13257 / WB4</strain>
    </source>
</reference>
<dbReference type="EMBL" id="CP002345">
    <property type="protein sequence ID" value="ADQ80473.1"/>
    <property type="molecule type" value="Genomic_DNA"/>
</dbReference>
<proteinExistence type="inferred from homology"/>
<gene>
    <name evidence="8" type="ordered locus">Palpr_2339</name>
</gene>
<feature type="domain" description="RagB/SusD" evidence="6">
    <location>
        <begin position="340"/>
        <end position="491"/>
    </location>
</feature>
<accession>E4T6X9</accession>
<sequence length="492" mass="54766">MKKITLIALILGLLSSCEESFLETTPTTSVSSSSILASVGNAEASINGIHRMLYQQWESSQDMGGYAGMMIAMDAMGEDLVFPINQWYSNSVYRWTVHRNVNALWDFYPYDFMYQVINNANIVINGIDGIAGVQKDKDRVKAEALTYRAWAHFFLVQLYAKRYVPGAANTQLGVPLMLKSSTVPQPRATVEEVYAQVNKDLDDAIVLFAGTAERANKSHFNANVANGIKARVLLTQGNWIAAATAAAAARSGYSLMSNAEYKAGFNSATNPEWIWGSIMSADQTIYFYSYFAFMSYNFNAGAVRTCPKCINSLLYAKISATDVRKGLWHPTEKTGTVKEVVLPTASFTRYNYMNTKFAVVDYTSSVGDVVMMRAAEMYLIEAEAYARAGQDGKAQDALYTLVVNRNPSYVKSTSTGQTLIDEIMVQRRVELWGEGFRFLDLKRLNLPLDRTGANHVVAQMNVATVPVGDKLWQWLIPQKEMDTNPVMVQNEL</sequence>
<comment type="similarity">
    <text evidence="2">Belongs to the SusD family.</text>
</comment>
<keyword evidence="5" id="KW-0998">Cell outer membrane</keyword>
<name>E4T6X9_PALPW</name>
<evidence type="ECO:0000313" key="8">
    <source>
        <dbReference type="EMBL" id="ADQ80473.1"/>
    </source>
</evidence>
<dbReference type="AlphaFoldDB" id="E4T6X9"/>
<dbReference type="KEGG" id="ppn:Palpr_2339"/>
<dbReference type="RefSeq" id="WP_013445842.1">
    <property type="nucleotide sequence ID" value="NC_014734.1"/>
</dbReference>
<dbReference type="InterPro" id="IPR033985">
    <property type="entry name" value="SusD-like_N"/>
</dbReference>
<keyword evidence="3" id="KW-0732">Signal</keyword>
<dbReference type="PROSITE" id="PS51257">
    <property type="entry name" value="PROKAR_LIPOPROTEIN"/>
    <property type="match status" value="1"/>
</dbReference>
<keyword evidence="9" id="KW-1185">Reference proteome</keyword>
<dbReference type="SUPFAM" id="SSF48452">
    <property type="entry name" value="TPR-like"/>
    <property type="match status" value="1"/>
</dbReference>
<dbReference type="InterPro" id="IPR012944">
    <property type="entry name" value="SusD_RagB_dom"/>
</dbReference>